<organism evidence="3 4">
    <name type="scientific">Coilia grayii</name>
    <name type="common">Gray's grenadier anchovy</name>
    <dbReference type="NCBI Taxonomy" id="363190"/>
    <lineage>
        <taxon>Eukaryota</taxon>
        <taxon>Metazoa</taxon>
        <taxon>Chordata</taxon>
        <taxon>Craniata</taxon>
        <taxon>Vertebrata</taxon>
        <taxon>Euteleostomi</taxon>
        <taxon>Actinopterygii</taxon>
        <taxon>Neopterygii</taxon>
        <taxon>Teleostei</taxon>
        <taxon>Clupei</taxon>
        <taxon>Clupeiformes</taxon>
        <taxon>Clupeoidei</taxon>
        <taxon>Engraulidae</taxon>
        <taxon>Coilinae</taxon>
        <taxon>Coilia</taxon>
    </lineage>
</organism>
<dbReference type="Proteomes" id="UP001591681">
    <property type="component" value="Unassembled WGS sequence"/>
</dbReference>
<feature type="region of interest" description="Disordered" evidence="1">
    <location>
        <begin position="163"/>
        <end position="182"/>
    </location>
</feature>
<dbReference type="InterPro" id="IPR006594">
    <property type="entry name" value="LisH"/>
</dbReference>
<dbReference type="InterPro" id="IPR031442">
    <property type="entry name" value="NPAT_C"/>
</dbReference>
<sequence>MLLPSDIARLVLGYLQQEGLSSTSRAFILESPNLKEYAEHCTEDGLIPACVFSLFGKNLKTVLNEYVAVKTKEMSQENQVPAMFTSLWKKLDVTLNQIRCMQNSPIVYSSQRMRTKNGILRHRALQKSLLSASPGAVSDCVSAPSPCVSSPMATPQVAPAHSTPVCVSPQQPRPSPLALSQPHIQDGSRLSISQIHNTPLQVIVPDQRFNPGPLSPARRKCDSPRRRGGCLAAGSGSTRLSMVPSSLIQEGQSEEVVSENFPQMVIENAREKILKDRSLQEKLAENINKILASDSPQASKAASSSVDHDQSIDEILGLQGEIHMTDDAIQDILEQTESDPAFQALFDLFDYGKSKAGSAEEVEHSQRYQDCEDITCTEESTDVIKPSPVQLDSTSCAQPFSAPRSKTRGAEESKSKRKSVPSSSSASRNPTSTVPPAPTPSQLASENQALGRGFTILDPKQRGSKRHTQATQHASQADRSAAMEEVENREVDDNFASAEMDLMPLMQVQPETDASQSAEELPVLADRGQLLVATSDLPLSSPASGNTAETDGPHELVQEKGALCRAGKTPQLLDRPLTNKGVVRESDQSEKQAHLSDVPVKSQTQGGEAVQKLHVPDEVTWSEVSSVTSSTHATSLPATVSASPVVMESDPSQIVSLKIIVSDEQERSSTDAMLSQAVSSIADECLPTIYLSSPARSPARGVLLPPMPSSRVTSEEMVQAVNCLHNTEQPIPANADGPQEPGFFQLFPATAGSNSYFVVADQMVSGDCRSSVVVVPGAPAAQGQVNTLPKVVATPPRPQAVPQSYGSTFIISSPVQSMLQSVVVPVSVMGQNNTGKLTVPNQVISLPCRTSLTQPALVAKPKLTTRPDISNPGEAFF</sequence>
<feature type="region of interest" description="Disordered" evidence="1">
    <location>
        <begin position="382"/>
        <end position="444"/>
    </location>
</feature>
<feature type="domain" description="Protein NPAT C-terminal" evidence="2">
    <location>
        <begin position="676"/>
        <end position="855"/>
    </location>
</feature>
<gene>
    <name evidence="3" type="ORF">ACEWY4_007662</name>
</gene>
<keyword evidence="4" id="KW-1185">Reference proteome</keyword>
<feature type="compositionally biased region" description="Polar residues" evidence="1">
    <location>
        <begin position="469"/>
        <end position="478"/>
    </location>
</feature>
<feature type="compositionally biased region" description="Low complexity" evidence="1">
    <location>
        <begin position="420"/>
        <end position="432"/>
    </location>
</feature>
<dbReference type="PROSITE" id="PS50896">
    <property type="entry name" value="LISH"/>
    <property type="match status" value="1"/>
</dbReference>
<comment type="caution">
    <text evidence="3">The sequence shown here is derived from an EMBL/GenBank/DDBJ whole genome shotgun (WGS) entry which is preliminary data.</text>
</comment>
<evidence type="ECO:0000313" key="4">
    <source>
        <dbReference type="Proteomes" id="UP001591681"/>
    </source>
</evidence>
<feature type="region of interest" description="Disordered" evidence="1">
    <location>
        <begin position="458"/>
        <end position="488"/>
    </location>
</feature>
<proteinExistence type="predicted"/>
<reference evidence="3 4" key="1">
    <citation type="submission" date="2024-09" db="EMBL/GenBank/DDBJ databases">
        <title>A chromosome-level genome assembly of Gray's grenadier anchovy, Coilia grayii.</title>
        <authorList>
            <person name="Fu Z."/>
        </authorList>
    </citation>
    <scope>NUCLEOTIDE SEQUENCE [LARGE SCALE GENOMIC DNA]</scope>
    <source>
        <strain evidence="3">G4</strain>
        <tissue evidence="3">Muscle</tissue>
    </source>
</reference>
<protein>
    <recommendedName>
        <fullName evidence="2">Protein NPAT C-terminal domain-containing protein</fullName>
    </recommendedName>
</protein>
<evidence type="ECO:0000259" key="2">
    <source>
        <dbReference type="Pfam" id="PF15712"/>
    </source>
</evidence>
<feature type="region of interest" description="Disordered" evidence="1">
    <location>
        <begin position="564"/>
        <end position="611"/>
    </location>
</feature>
<dbReference type="InterPro" id="IPR052850">
    <property type="entry name" value="NPAT_LisH"/>
</dbReference>
<accession>A0ABD1K8V3</accession>
<name>A0ABD1K8V3_9TELE</name>
<feature type="compositionally biased region" description="Basic and acidic residues" evidence="1">
    <location>
        <begin position="582"/>
        <end position="594"/>
    </location>
</feature>
<dbReference type="SMART" id="SM00667">
    <property type="entry name" value="LisH"/>
    <property type="match status" value="1"/>
</dbReference>
<dbReference type="PANTHER" id="PTHR15087:SF14">
    <property type="entry name" value="PROTEIN NPAT"/>
    <property type="match status" value="1"/>
</dbReference>
<feature type="region of interest" description="Disordered" evidence="1">
    <location>
        <begin position="208"/>
        <end position="236"/>
    </location>
</feature>
<evidence type="ECO:0000313" key="3">
    <source>
        <dbReference type="EMBL" id="KAL2095514.1"/>
    </source>
</evidence>
<dbReference type="AlphaFoldDB" id="A0ABD1K8V3"/>
<dbReference type="PANTHER" id="PTHR15087">
    <property type="entry name" value="PROTEIN NPAT"/>
    <property type="match status" value="1"/>
</dbReference>
<evidence type="ECO:0000256" key="1">
    <source>
        <dbReference type="SAM" id="MobiDB-lite"/>
    </source>
</evidence>
<dbReference type="Pfam" id="PF15712">
    <property type="entry name" value="NPAT_C"/>
    <property type="match status" value="1"/>
</dbReference>
<dbReference type="EMBL" id="JBHFQA010000007">
    <property type="protein sequence ID" value="KAL2095514.1"/>
    <property type="molecule type" value="Genomic_DNA"/>
</dbReference>